<feature type="compositionally biased region" description="Polar residues" evidence="1">
    <location>
        <begin position="564"/>
        <end position="588"/>
    </location>
</feature>
<feature type="region of interest" description="Disordered" evidence="1">
    <location>
        <begin position="871"/>
        <end position="921"/>
    </location>
</feature>
<feature type="compositionally biased region" description="Acidic residues" evidence="1">
    <location>
        <begin position="135"/>
        <end position="149"/>
    </location>
</feature>
<feature type="compositionally biased region" description="Low complexity" evidence="1">
    <location>
        <begin position="537"/>
        <end position="553"/>
    </location>
</feature>
<feature type="compositionally biased region" description="Low complexity" evidence="1">
    <location>
        <begin position="843"/>
        <end position="858"/>
    </location>
</feature>
<feature type="compositionally biased region" description="Polar residues" evidence="1">
    <location>
        <begin position="513"/>
        <end position="525"/>
    </location>
</feature>
<dbReference type="PANTHER" id="PTHR36812:SF9">
    <property type="entry name" value="MYB-LIKE PROTEIN X ISOFORM X1"/>
    <property type="match status" value="1"/>
</dbReference>
<feature type="compositionally biased region" description="Acidic residues" evidence="1">
    <location>
        <begin position="591"/>
        <end position="600"/>
    </location>
</feature>
<evidence type="ECO:0000313" key="2">
    <source>
        <dbReference type="EMBL" id="CDM81677.1"/>
    </source>
</evidence>
<dbReference type="EMBL" id="HG670306">
    <property type="protein sequence ID" value="CDM81677.1"/>
    <property type="molecule type" value="Genomic_DNA"/>
</dbReference>
<dbReference type="SUPFAM" id="SSF54001">
    <property type="entry name" value="Cysteine proteinases"/>
    <property type="match status" value="2"/>
</dbReference>
<feature type="compositionally biased region" description="Polar residues" evidence="1">
    <location>
        <begin position="1378"/>
        <end position="1389"/>
    </location>
</feature>
<feature type="compositionally biased region" description="Acidic residues" evidence="1">
    <location>
        <begin position="173"/>
        <end position="183"/>
    </location>
</feature>
<proteinExistence type="predicted"/>
<feature type="compositionally biased region" description="Polar residues" evidence="1">
    <location>
        <begin position="601"/>
        <end position="612"/>
    </location>
</feature>
<feature type="compositionally biased region" description="Polar residues" evidence="1">
    <location>
        <begin position="673"/>
        <end position="684"/>
    </location>
</feature>
<feature type="compositionally biased region" description="Basic and acidic residues" evidence="1">
    <location>
        <begin position="779"/>
        <end position="802"/>
    </location>
</feature>
<dbReference type="InterPro" id="IPR038765">
    <property type="entry name" value="Papain-like_cys_pep_sf"/>
</dbReference>
<evidence type="ECO:0000256" key="1">
    <source>
        <dbReference type="SAM" id="MobiDB-lite"/>
    </source>
</evidence>
<evidence type="ECO:0008006" key="3">
    <source>
        <dbReference type="Google" id="ProtNLM"/>
    </source>
</evidence>
<accession>A0A077RX85</accession>
<dbReference type="HOGENOM" id="CLU_231305_0_0_1"/>
<sequence>MKKEQRHSKRMEPKNTAQLIQAMRNPHEEAKTQQNTNEDPAEEHAIQQAPVKAKRQKKKENAENIVDTGTLQHQPLPLMVLPPTEPTGTKKQAERKKKNKQQRVEKEQDNTNNKGSDTNDDDDDRQHDADFIPTDSDDAEEHDNDAEHDDDPKSGKKDRKRRKTSGKELVVPTDDEEQQETDEEKCQIKAGATFAHVKKAWNLLKDRHKKDIRTAGFGSIENCKITGSICRPLAAHIYDNLNTETMTITFGDATEDKKIKITKEATHKVFGYPNSTQSAAIFARTAIMVKDMDYPEMAKMDFYEVIVECIREGAKTWQKHRMLPQEEKNKKHGNGLAQVPVIMYLDSLLLPTDTKEMRKIAKTMEKTSLPRANHLKESDLAKIARADMKTDGKARPDDYEFGKIQENIVKNSNTSTQPNCYHLHPSAGANHDIVCTRYLTDNATLQMLEQADPAASSRLVDPNRTNEIVATTEQRERRKSKKEEEDEERKRRTKSRDVGIDKKKIKRQKQAKMNSTSRIASTTPKNKNERNKQSNLTTESATTTTTPTQAQDTMNVRTSEEAQLENNQVSSPVNQMQEAGPQSTVSITNDKEEDNNEEEVSQSLPDQETTSVEIEPHSEPQTDEGVTEQEVCAHEISSATTLQITMTSTKDKTQDIQADEKLETVIPDKETVNAGTNNPVINTEETNKYIDLEDQEAAQPKETGKHTELQTTTSEEEEEANEITRIDIEQEKLEDRTRQGEAVVPAVDSPANPEKEAQEAQESTNNQDHQTQPEEPNEQPEHVHQTRDETDEQKKATEEGKHVLQTADINVKEDLAPKYSLTKKTAAETTAATTTEKEDEEQAQQSAATTRTATETTEIATIEKVSAIQVETKKQDRKDHQQDITVNKEKHDAKKSTDDSNKDGAETEQKGTVKKGGKDSDSVNKAIEDLYNAICKPWTKREMDQLFITTDKFDVNLGHVSESFKVGKSVRTEAIKPMLTILRKQLNGTQRKILSLSNTFLLPCSLCGFEQDETTSHYFTITVNMQKQRFELLDSSTAYLGTIEFFNNVTSKLMKIWKHISTELQLSEKSINHYKKVRLQVPLQGEDTMDCTFYMYMNLKHYSSDGTTATLKPEQIPKLRKKVLYQLISQHRGNTKLSLIKCTTDMLKYEVDIEDKEMQQAECCILEEFPPTPGPKDHIMHATTTQEHEVIDISYKRKEIMDVSSHAVAQQSFTDHKQNDPPIEPDQPPPDDKILHHAEEETDEQNINSNITTTEQLEQTGTDLKEDDRRHDVPNTQQQVYEQKKQPVLVQEETGSTSNQQGTTSTIYLDFLKPKTMEKQEEVDEFFPSLNPLQLDVYNDHVKMDSKFDVIKTWLADHESYEFNKNPKPYLTILQQESGEHSMPQSSENSSDKKISVKKRTVKPSRRLLGEIRIPTIAPRDFKFMNKARALHEYLFSKEGHDECRDLNIYISSMQPDWITGKQAMQQLRKGDHEQMEGSITNALFDEWTVQQQYNTTDKAILPVEFANIVLGVKTREEEGLAEFNEEESLKQFASLVTGKELLKKKLIMIPHNTAKHYTLYMLNKYTSSIDILDSLNYRHEDGKNTWKTHHKDHQELGTQCGHFMVQFAKYWNGIDLIKDDEDFNQSNIDAEWKPEFLFTAIFGETNLVNWEQLPGRIKEFKLETSKFFSTNKAKNQLVPMYLKENQWKKLSTANMQQVFYTLIFIPMEKHDRYVLYVLDKYKHKVHIIDPQETTHKEFQKEKIGVEELTEEEACRVLQENEDAKEERERQFDEYHVHKLAIVPRFKEVFNIILGQTLNAKGTRWQTHTVQDVPVVEKGELTFVVLKLAFLYNGEKFVEDLEDLTDEVEDWRAEAMYILLNSEMNQIKASEMGDEISKILSKNED</sequence>
<feature type="compositionally biased region" description="Low complexity" evidence="1">
    <location>
        <begin position="822"/>
        <end position="834"/>
    </location>
</feature>
<feature type="compositionally biased region" description="Basic and acidic residues" evidence="1">
    <location>
        <begin position="1263"/>
        <end position="1273"/>
    </location>
</feature>
<organism evidence="2">
    <name type="scientific">Triticum aestivum</name>
    <name type="common">Wheat</name>
    <dbReference type="NCBI Taxonomy" id="4565"/>
    <lineage>
        <taxon>Eukaryota</taxon>
        <taxon>Viridiplantae</taxon>
        <taxon>Streptophyta</taxon>
        <taxon>Embryophyta</taxon>
        <taxon>Tracheophyta</taxon>
        <taxon>Spermatophyta</taxon>
        <taxon>Magnoliopsida</taxon>
        <taxon>Liliopsida</taxon>
        <taxon>Poales</taxon>
        <taxon>Poaceae</taxon>
        <taxon>BOP clade</taxon>
        <taxon>Pooideae</taxon>
        <taxon>Triticodae</taxon>
        <taxon>Triticeae</taxon>
        <taxon>Triticinae</taxon>
        <taxon>Triticum</taxon>
    </lineage>
</organism>
<feature type="region of interest" description="Disordered" evidence="1">
    <location>
        <begin position="1"/>
        <end position="183"/>
    </location>
</feature>
<protein>
    <recommendedName>
        <fullName evidence="3">Ubiquitin-like protease family profile domain-containing protein</fullName>
    </recommendedName>
</protein>
<feature type="compositionally biased region" description="Basic and acidic residues" evidence="1">
    <location>
        <begin position="722"/>
        <end position="739"/>
    </location>
</feature>
<feature type="region of interest" description="Disordered" evidence="1">
    <location>
        <begin position="667"/>
        <end position="858"/>
    </location>
</feature>
<dbReference type="Gene3D" id="3.40.395.10">
    <property type="entry name" value="Adenoviral Proteinase, Chain A"/>
    <property type="match status" value="2"/>
</dbReference>
<feature type="region of interest" description="Disordered" evidence="1">
    <location>
        <begin position="1378"/>
        <end position="1398"/>
    </location>
</feature>
<name>A0A077RX85_WHEAT</name>
<feature type="region of interest" description="Disordered" evidence="1">
    <location>
        <begin position="453"/>
        <end position="629"/>
    </location>
</feature>
<feature type="region of interest" description="Disordered" evidence="1">
    <location>
        <begin position="1206"/>
        <end position="1234"/>
    </location>
</feature>
<gene>
    <name evidence="2" type="ORF">TRAES_3BF096900080CFD_c1</name>
</gene>
<feature type="region of interest" description="Disordered" evidence="1">
    <location>
        <begin position="1257"/>
        <end position="1302"/>
    </location>
</feature>
<dbReference type="PANTHER" id="PTHR36812">
    <property type="entry name" value="NEUROFILAMENT TRIPLET M PROTEIN-LIKE PROTEIN"/>
    <property type="match status" value="1"/>
</dbReference>
<reference evidence="2" key="1">
    <citation type="journal article" date="2014" name="Science">
        <title>Structural and functional partitioning of bread wheat chromosome 3B.</title>
        <authorList>
            <person name="Choulet F."/>
            <person name="Alberti A."/>
            <person name="Theil S."/>
            <person name="Glover N."/>
            <person name="Barbe V."/>
            <person name="Daron J."/>
            <person name="Pingault L."/>
            <person name="Sourdille P."/>
            <person name="Couloux A."/>
            <person name="Paux E."/>
            <person name="Leroy P."/>
            <person name="Mangenot S."/>
            <person name="Guilhot N."/>
            <person name="Le Gouis J."/>
            <person name="Balfourier F."/>
            <person name="Alaux M."/>
            <person name="Jamilloux V."/>
            <person name="Poulain J."/>
            <person name="Durand C."/>
            <person name="Bellec A."/>
            <person name="Gaspin C."/>
            <person name="Safar J."/>
            <person name="Dolezel J."/>
            <person name="Rogers J."/>
            <person name="Vandepoele K."/>
            <person name="Aury J.M."/>
            <person name="Mayer K."/>
            <person name="Berges H."/>
            <person name="Quesneville H."/>
            <person name="Wincker P."/>
            <person name="Feuillet C."/>
        </authorList>
    </citation>
    <scope>NUCLEOTIDE SEQUENCE</scope>
</reference>